<feature type="binding site" evidence="9">
    <location>
        <position position="57"/>
    </location>
    <ligand>
        <name>substrate</name>
    </ligand>
</feature>
<evidence type="ECO:0000256" key="1">
    <source>
        <dbReference type="ARBA" id="ARBA00022490"/>
    </source>
</evidence>
<feature type="chain" id="PRO_5023293432" description="Aspartate 1-decarboxylase beta chain" evidence="9">
    <location>
        <begin position="1"/>
        <end position="24"/>
    </location>
</feature>
<keyword evidence="5 9" id="KW-0865">Zymogen</keyword>
<evidence type="ECO:0000256" key="9">
    <source>
        <dbReference type="HAMAP-Rule" id="MF_00446"/>
    </source>
</evidence>
<dbReference type="Gene3D" id="2.40.40.20">
    <property type="match status" value="1"/>
</dbReference>
<comment type="caution">
    <text evidence="9">Lacks conserved residue(s) required for the propagation of feature annotation.</text>
</comment>
<dbReference type="HAMAP" id="MF_00446">
    <property type="entry name" value="PanD"/>
    <property type="match status" value="1"/>
</dbReference>
<evidence type="ECO:0000256" key="4">
    <source>
        <dbReference type="ARBA" id="ARBA00022813"/>
    </source>
</evidence>
<comment type="cofactor">
    <cofactor evidence="9">
        <name>pyruvate</name>
        <dbReference type="ChEBI" id="CHEBI:15361"/>
    </cofactor>
    <text evidence="9">Binds 1 pyruvoyl group covalently per subunit.</text>
</comment>
<evidence type="ECO:0000256" key="7">
    <source>
        <dbReference type="ARBA" id="ARBA00023270"/>
    </source>
</evidence>
<keyword evidence="3 9" id="KW-0210">Decarboxylase</keyword>
<evidence type="ECO:0000256" key="8">
    <source>
        <dbReference type="ARBA" id="ARBA00023317"/>
    </source>
</evidence>
<keyword evidence="8 9" id="KW-0670">Pyruvate</keyword>
<comment type="function">
    <text evidence="9">Catalyzes the pyruvoyl-dependent decarboxylation of aspartate to produce beta-alanine.</text>
</comment>
<dbReference type="PANTHER" id="PTHR21012">
    <property type="entry name" value="ASPARTATE 1-DECARBOXYLASE"/>
    <property type="match status" value="1"/>
</dbReference>
<feature type="chain" id="PRO_5023293431" description="Aspartate 1-decarboxylase alpha chain" evidence="9">
    <location>
        <begin position="25"/>
        <end position="116"/>
    </location>
</feature>
<protein>
    <recommendedName>
        <fullName evidence="9">Aspartate 1-decarboxylase</fullName>
        <ecNumber evidence="9">4.1.1.11</ecNumber>
    </recommendedName>
    <alternativeName>
        <fullName evidence="9">Aspartate alpha-decarboxylase</fullName>
    </alternativeName>
    <component>
        <recommendedName>
            <fullName evidence="9">Aspartate 1-decarboxylase beta chain</fullName>
        </recommendedName>
    </component>
    <component>
        <recommendedName>
            <fullName evidence="9">Aspartate 1-decarboxylase alpha chain</fullName>
        </recommendedName>
    </component>
</protein>
<dbReference type="InterPro" id="IPR003190">
    <property type="entry name" value="Asp_decarbox"/>
</dbReference>
<comment type="subcellular location">
    <subcellularLocation>
        <location evidence="9">Cytoplasm</location>
    </subcellularLocation>
</comment>
<dbReference type="UniPathway" id="UPA00028">
    <property type="reaction ID" value="UER00002"/>
</dbReference>
<dbReference type="Proteomes" id="UP000043763">
    <property type="component" value="Unassembled WGS sequence"/>
</dbReference>
<proteinExistence type="inferred from homology"/>
<comment type="subunit">
    <text evidence="9">Heterooctamer of four alpha and four beta subunits.</text>
</comment>
<reference evidence="11" key="1">
    <citation type="submission" date="2015-04" db="EMBL/GenBank/DDBJ databases">
        <authorList>
            <person name="Mushtaq Mamoona"/>
        </authorList>
    </citation>
    <scope>NUCLEOTIDE SEQUENCE [LARGE SCALE GENOMIC DNA]</scope>
    <source>
        <strain evidence="11">AN4859/03</strain>
    </source>
</reference>
<dbReference type="Pfam" id="PF02261">
    <property type="entry name" value="Asp_decarbox"/>
    <property type="match status" value="1"/>
</dbReference>
<dbReference type="AlphaFoldDB" id="A0A0G4K871"/>
<keyword evidence="4 9" id="KW-0068">Autocatalytic cleavage</keyword>
<dbReference type="GO" id="GO:0005829">
    <property type="term" value="C:cytosol"/>
    <property type="evidence" value="ECO:0007669"/>
    <property type="project" value="TreeGrafter"/>
</dbReference>
<dbReference type="OrthoDB" id="9803983at2"/>
<comment type="PTM">
    <text evidence="9">Is synthesized initially as an inactive proenzyme, which is activated by self-cleavage at a specific serine bond to produce a beta-subunit with a hydroxyl group at its C-terminus and an alpha-subunit with a pyruvoyl group at its N-terminus.</text>
</comment>
<dbReference type="RefSeq" id="WP_048594951.1">
    <property type="nucleotide sequence ID" value="NZ_CVLB01000001.1"/>
</dbReference>
<evidence type="ECO:0000256" key="2">
    <source>
        <dbReference type="ARBA" id="ARBA00022655"/>
    </source>
</evidence>
<evidence type="ECO:0000313" key="11">
    <source>
        <dbReference type="Proteomes" id="UP000043763"/>
    </source>
</evidence>
<feature type="modified residue" description="Pyruvic acid (Ser)" evidence="9">
    <location>
        <position position="25"/>
    </location>
</feature>
<keyword evidence="11" id="KW-1185">Reference proteome</keyword>
<evidence type="ECO:0000256" key="3">
    <source>
        <dbReference type="ARBA" id="ARBA00022793"/>
    </source>
</evidence>
<keyword evidence="2 9" id="KW-0566">Pantothenate biosynthesis</keyword>
<dbReference type="SUPFAM" id="SSF50692">
    <property type="entry name" value="ADC-like"/>
    <property type="match status" value="1"/>
</dbReference>
<evidence type="ECO:0000256" key="6">
    <source>
        <dbReference type="ARBA" id="ARBA00023239"/>
    </source>
</evidence>
<dbReference type="InterPro" id="IPR009010">
    <property type="entry name" value="Asp_de-COase-like_dom_sf"/>
</dbReference>
<keyword evidence="7 9" id="KW-0704">Schiff base</keyword>
<feature type="active site" description="Schiff-base intermediate with substrate; via pyruvic acid" evidence="9">
    <location>
        <position position="25"/>
    </location>
</feature>
<comment type="pathway">
    <text evidence="9">Cofactor biosynthesis; (R)-pantothenate biosynthesis; beta-alanine from L-aspartate: step 1/1.</text>
</comment>
<evidence type="ECO:0000256" key="5">
    <source>
        <dbReference type="ARBA" id="ARBA00023145"/>
    </source>
</evidence>
<comment type="catalytic activity">
    <reaction evidence="9">
        <text>L-aspartate + H(+) = beta-alanine + CO2</text>
        <dbReference type="Rhea" id="RHEA:19497"/>
        <dbReference type="ChEBI" id="CHEBI:15378"/>
        <dbReference type="ChEBI" id="CHEBI:16526"/>
        <dbReference type="ChEBI" id="CHEBI:29991"/>
        <dbReference type="ChEBI" id="CHEBI:57966"/>
        <dbReference type="EC" id="4.1.1.11"/>
    </reaction>
</comment>
<accession>A0A0G4K871</accession>
<keyword evidence="1 9" id="KW-0963">Cytoplasm</keyword>
<dbReference type="PANTHER" id="PTHR21012:SF0">
    <property type="entry name" value="ASPARTATE 1-DECARBOXYLASE"/>
    <property type="match status" value="1"/>
</dbReference>
<dbReference type="EC" id="4.1.1.11" evidence="9"/>
<evidence type="ECO:0000313" key="10">
    <source>
        <dbReference type="EMBL" id="CRF33937.1"/>
    </source>
</evidence>
<gene>
    <name evidence="9" type="primary">panD</name>
    <name evidence="10" type="ORF">BRSU_1770</name>
</gene>
<sequence>MMRSVIKSKINRLTVTRTDLNFRDSITIDEALLDKSDIMDGERVSVINLSNDIRFETEVVKGIRGTGIIGINGDNVHYAKKDDTIIVLSYGHIPEENIKNHKTKIIFVNMYNMILE</sequence>
<dbReference type="GO" id="GO:0006523">
    <property type="term" value="P:alanine biosynthetic process"/>
    <property type="evidence" value="ECO:0007669"/>
    <property type="project" value="InterPro"/>
</dbReference>
<comment type="similarity">
    <text evidence="9">Belongs to the PanD family.</text>
</comment>
<dbReference type="GO" id="GO:0015940">
    <property type="term" value="P:pantothenate biosynthetic process"/>
    <property type="evidence" value="ECO:0007669"/>
    <property type="project" value="UniProtKB-UniRule"/>
</dbReference>
<keyword evidence="6 9" id="KW-0456">Lyase</keyword>
<organism evidence="10 11">
    <name type="scientific">Brachyspira suanatina</name>
    <dbReference type="NCBI Taxonomy" id="381802"/>
    <lineage>
        <taxon>Bacteria</taxon>
        <taxon>Pseudomonadati</taxon>
        <taxon>Spirochaetota</taxon>
        <taxon>Spirochaetia</taxon>
        <taxon>Brachyspirales</taxon>
        <taxon>Brachyspiraceae</taxon>
        <taxon>Brachyspira</taxon>
    </lineage>
</organism>
<name>A0A0G4K871_9SPIR</name>
<dbReference type="EMBL" id="CVLB01000001">
    <property type="protein sequence ID" value="CRF33937.1"/>
    <property type="molecule type" value="Genomic_DNA"/>
</dbReference>
<dbReference type="GO" id="GO:0004068">
    <property type="term" value="F:aspartate 1-decarboxylase activity"/>
    <property type="evidence" value="ECO:0007669"/>
    <property type="project" value="UniProtKB-UniRule"/>
</dbReference>